<keyword evidence="2" id="KW-0808">Transferase</keyword>
<dbReference type="PANTHER" id="PTHR21599">
    <property type="entry name" value="GLYCERATE KINASE"/>
    <property type="match status" value="1"/>
</dbReference>
<comment type="similarity">
    <text evidence="1">Belongs to the glycerate kinase type-1 family.</text>
</comment>
<dbReference type="Gene3D" id="3.40.50.10350">
    <property type="entry name" value="Glycerate kinase, domain 1"/>
    <property type="match status" value="1"/>
</dbReference>
<dbReference type="OrthoDB" id="3253697at2"/>
<accession>A0A0X8JFR8</accession>
<evidence type="ECO:0000256" key="2">
    <source>
        <dbReference type="ARBA" id="ARBA00022679"/>
    </source>
</evidence>
<dbReference type="PANTHER" id="PTHR21599:SF0">
    <property type="entry name" value="GLYCERATE KINASE"/>
    <property type="match status" value="1"/>
</dbReference>
<evidence type="ECO:0000256" key="1">
    <source>
        <dbReference type="ARBA" id="ARBA00006284"/>
    </source>
</evidence>
<dbReference type="GO" id="GO:0008887">
    <property type="term" value="F:glycerate kinase activity"/>
    <property type="evidence" value="ECO:0007669"/>
    <property type="project" value="InterPro"/>
</dbReference>
<dbReference type="AlphaFoldDB" id="A0A0X8JFR8"/>
<dbReference type="InterPro" id="IPR036129">
    <property type="entry name" value="Glycerate_kinase_sf"/>
</dbReference>
<dbReference type="Pfam" id="PF02595">
    <property type="entry name" value="Gly_kinase"/>
    <property type="match status" value="2"/>
</dbReference>
<reference evidence="5" key="1">
    <citation type="submission" date="2016-02" db="EMBL/GenBank/DDBJ databases">
        <authorList>
            <person name="Holder M.E."/>
            <person name="Ajami N.J."/>
            <person name="Petrosino J.F."/>
        </authorList>
    </citation>
    <scope>NUCLEOTIDE SEQUENCE [LARGE SCALE GENOMIC DNA]</scope>
    <source>
        <strain evidence="5">CCUG 36733</strain>
    </source>
</reference>
<dbReference type="GO" id="GO:0031388">
    <property type="term" value="P:organic acid phosphorylation"/>
    <property type="evidence" value="ECO:0007669"/>
    <property type="project" value="InterPro"/>
</dbReference>
<dbReference type="RefSeq" id="WP_067942839.1">
    <property type="nucleotide sequence ID" value="NZ_CP014228.1"/>
</dbReference>
<name>A0A0X8JFR8_ACTRD</name>
<evidence type="ECO:0000256" key="3">
    <source>
        <dbReference type="ARBA" id="ARBA00022777"/>
    </source>
</evidence>
<dbReference type="Proteomes" id="UP000065220">
    <property type="component" value="Chromosome"/>
</dbReference>
<dbReference type="InterPro" id="IPR018193">
    <property type="entry name" value="Glyc_kinase_flavodox-like_fold"/>
</dbReference>
<keyword evidence="5" id="KW-1185">Reference proteome</keyword>
<dbReference type="KEGG" id="ard:AXF14_09690"/>
<gene>
    <name evidence="4" type="ORF">AXF14_09690</name>
</gene>
<evidence type="ECO:0000313" key="4">
    <source>
        <dbReference type="EMBL" id="AMD87806.1"/>
    </source>
</evidence>
<evidence type="ECO:0000313" key="5">
    <source>
        <dbReference type="Proteomes" id="UP000065220"/>
    </source>
</evidence>
<sequence>MRILLATGAMRPEPGGVPLVGPATGLGARAVAEALAAGWATVRPDDVLTALPVPDGGPGTAQAVPADAVVARSALHARGPLREVREVDLLRLAAPGAPRPGASPEGARSWYLDAARLLALPTDRERAAREAAEGTSTGLGEVIAEALGAIDTGDTLVVGLSRSAVHDGGAGALEGLGGAVRARELLDGRDLLLALADDAPLGGMTGAGQALPALTGIAPETAQELDREACARASRALTDLATPRAGSLPVLGGQPSLAERLSVSSWGTGAAGGSALILRALGAGAFPGARVMAHLLGLDAAVAEADVVVTSSGEMYDVLADCVPAVVGGSASALALPTVLVAGRSVVPRGELAEAGIVSAYALEEMGAGLGSSWDEGGPEAVRERLVEMGGRLARTWSR</sequence>
<dbReference type="EMBL" id="CP014228">
    <property type="protein sequence ID" value="AMD87806.1"/>
    <property type="molecule type" value="Genomic_DNA"/>
</dbReference>
<organism evidence="4 5">
    <name type="scientific">Actinomyces radicidentis</name>
    <dbReference type="NCBI Taxonomy" id="111015"/>
    <lineage>
        <taxon>Bacteria</taxon>
        <taxon>Bacillati</taxon>
        <taxon>Actinomycetota</taxon>
        <taxon>Actinomycetes</taxon>
        <taxon>Actinomycetales</taxon>
        <taxon>Actinomycetaceae</taxon>
        <taxon>Actinomyces</taxon>
    </lineage>
</organism>
<dbReference type="STRING" id="111015.AXF14_09690"/>
<dbReference type="InterPro" id="IPR018197">
    <property type="entry name" value="Glycerate_kinase_RE-like"/>
</dbReference>
<protein>
    <submittedName>
        <fullName evidence="4">Glycerate kinase</fullName>
    </submittedName>
</protein>
<proteinExistence type="inferred from homology"/>
<dbReference type="SUPFAM" id="SSF110738">
    <property type="entry name" value="Glycerate kinase I"/>
    <property type="match status" value="1"/>
</dbReference>
<keyword evidence="3 4" id="KW-0418">Kinase</keyword>
<dbReference type="InterPro" id="IPR004381">
    <property type="entry name" value="Glycerate_kinase"/>
</dbReference>
<dbReference type="Gene3D" id="3.90.1510.10">
    <property type="entry name" value="Glycerate kinase, domain 2"/>
    <property type="match status" value="2"/>
</dbReference>